<comment type="caution">
    <text evidence="3">The sequence shown here is derived from an EMBL/GenBank/DDBJ whole genome shotgun (WGS) entry which is preliminary data.</text>
</comment>
<feature type="non-terminal residue" evidence="3">
    <location>
        <position position="251"/>
    </location>
</feature>
<evidence type="ECO:0000313" key="3">
    <source>
        <dbReference type="EMBL" id="RFU32261.1"/>
    </source>
</evidence>
<dbReference type="OMA" id="QDCACTD"/>
<evidence type="ECO:0000313" key="4">
    <source>
        <dbReference type="Proteomes" id="UP000258309"/>
    </source>
</evidence>
<dbReference type="OrthoDB" id="5369591at2759"/>
<feature type="compositionally biased region" description="Polar residues" evidence="1">
    <location>
        <begin position="170"/>
        <end position="188"/>
    </location>
</feature>
<keyword evidence="2" id="KW-0732">Signal</keyword>
<name>A0A3E2HGS1_SCYLI</name>
<dbReference type="Proteomes" id="UP000258309">
    <property type="component" value="Unassembled WGS sequence"/>
</dbReference>
<feature type="chain" id="PRO_5017697758" evidence="2">
    <location>
        <begin position="29"/>
        <end position="251"/>
    </location>
</feature>
<proteinExistence type="predicted"/>
<accession>A0A3E2HGS1</accession>
<evidence type="ECO:0000256" key="2">
    <source>
        <dbReference type="SAM" id="SignalP"/>
    </source>
</evidence>
<feature type="signal peptide" evidence="2">
    <location>
        <begin position="1"/>
        <end position="28"/>
    </location>
</feature>
<feature type="compositionally biased region" description="Low complexity" evidence="1">
    <location>
        <begin position="189"/>
        <end position="203"/>
    </location>
</feature>
<gene>
    <name evidence="3" type="ORF">B7463_g4071</name>
</gene>
<feature type="non-terminal residue" evidence="3">
    <location>
        <position position="1"/>
    </location>
</feature>
<sequence length="251" mass="26202">MGLRATMAFVINFILVALLCLIIPRATATSSSSGKIELFSDESCTDQVSSKSSPIPLDVCILGSATGERSYSFIVPDKPYCEDGNRPDLVLFQDPCCTDGVANYIPNALYGDYGNGSCQPLLGGDFVAYVFSCGDFPIPTPSILSIHFTFPAPSSTTSMFQGCPATSSYAQSTSLSNGESAPQKTVNDSPSSTTMPTSSITPINGKATAVRTSLPSSTSTKSSAKSLFIQRGIVSRVLCGGVLSLLVALLA</sequence>
<keyword evidence="4" id="KW-1185">Reference proteome</keyword>
<evidence type="ECO:0000256" key="1">
    <source>
        <dbReference type="SAM" id="MobiDB-lite"/>
    </source>
</evidence>
<reference evidence="3 4" key="1">
    <citation type="submission" date="2018-05" db="EMBL/GenBank/DDBJ databases">
        <title>Draft genome sequence of Scytalidium lignicola DSM 105466, a ubiquitous saprotrophic fungus.</title>
        <authorList>
            <person name="Buettner E."/>
            <person name="Gebauer A.M."/>
            <person name="Hofrichter M."/>
            <person name="Liers C."/>
            <person name="Kellner H."/>
        </authorList>
    </citation>
    <scope>NUCLEOTIDE SEQUENCE [LARGE SCALE GENOMIC DNA]</scope>
    <source>
        <strain evidence="3 4">DSM 105466</strain>
    </source>
</reference>
<organism evidence="3 4">
    <name type="scientific">Scytalidium lignicola</name>
    <name type="common">Hyphomycete</name>
    <dbReference type="NCBI Taxonomy" id="5539"/>
    <lineage>
        <taxon>Eukaryota</taxon>
        <taxon>Fungi</taxon>
        <taxon>Dikarya</taxon>
        <taxon>Ascomycota</taxon>
        <taxon>Pezizomycotina</taxon>
        <taxon>Leotiomycetes</taxon>
        <taxon>Leotiomycetes incertae sedis</taxon>
        <taxon>Scytalidium</taxon>
    </lineage>
</organism>
<protein>
    <submittedName>
        <fullName evidence="3">Uncharacterized protein</fullName>
    </submittedName>
</protein>
<feature type="region of interest" description="Disordered" evidence="1">
    <location>
        <begin position="170"/>
        <end position="203"/>
    </location>
</feature>
<dbReference type="STRING" id="5539.A0A3E2HGS1"/>
<dbReference type="EMBL" id="NCSJ02000058">
    <property type="protein sequence ID" value="RFU32261.1"/>
    <property type="molecule type" value="Genomic_DNA"/>
</dbReference>
<dbReference type="AlphaFoldDB" id="A0A3E2HGS1"/>